<dbReference type="Proteomes" id="UP000806285">
    <property type="component" value="Unassembled WGS sequence"/>
</dbReference>
<dbReference type="RefSeq" id="WP_193676134.1">
    <property type="nucleotide sequence ID" value="NZ_JADDIV010000002.1"/>
</dbReference>
<dbReference type="PROSITE" id="PS52029">
    <property type="entry name" value="LD_TPASE"/>
    <property type="match status" value="1"/>
</dbReference>
<protein>
    <submittedName>
        <fullName evidence="11">L,D-transpeptidase</fullName>
    </submittedName>
</protein>
<dbReference type="PANTHER" id="PTHR30582">
    <property type="entry name" value="L,D-TRANSPEPTIDASE"/>
    <property type="match status" value="1"/>
</dbReference>
<name>A0ABR9S203_9BURK</name>
<evidence type="ECO:0000256" key="2">
    <source>
        <dbReference type="ARBA" id="ARBA00005992"/>
    </source>
</evidence>
<dbReference type="EMBL" id="JADDIV010000002">
    <property type="protein sequence ID" value="MBE7367539.1"/>
    <property type="molecule type" value="Genomic_DNA"/>
</dbReference>
<comment type="pathway">
    <text evidence="1 9">Cell wall biogenesis; peptidoglycan biosynthesis.</text>
</comment>
<dbReference type="InterPro" id="IPR050979">
    <property type="entry name" value="LD-transpeptidase"/>
</dbReference>
<feature type="active site" description="Proton donor/acceptor" evidence="9">
    <location>
        <position position="129"/>
    </location>
</feature>
<keyword evidence="5" id="KW-0378">Hydrolase</keyword>
<evidence type="ECO:0000256" key="9">
    <source>
        <dbReference type="PROSITE-ProRule" id="PRU01373"/>
    </source>
</evidence>
<evidence type="ECO:0000256" key="8">
    <source>
        <dbReference type="ARBA" id="ARBA00023316"/>
    </source>
</evidence>
<organism evidence="11 12">
    <name type="scientific">Ramlibacter pallidus</name>
    <dbReference type="NCBI Taxonomy" id="2780087"/>
    <lineage>
        <taxon>Bacteria</taxon>
        <taxon>Pseudomonadati</taxon>
        <taxon>Pseudomonadota</taxon>
        <taxon>Betaproteobacteria</taxon>
        <taxon>Burkholderiales</taxon>
        <taxon>Comamonadaceae</taxon>
        <taxon>Ramlibacter</taxon>
    </lineage>
</organism>
<keyword evidence="8 9" id="KW-0961">Cell wall biogenesis/degradation</keyword>
<evidence type="ECO:0000256" key="4">
    <source>
        <dbReference type="ARBA" id="ARBA00022679"/>
    </source>
</evidence>
<keyword evidence="12" id="KW-1185">Reference proteome</keyword>
<dbReference type="InterPro" id="IPR005490">
    <property type="entry name" value="LD_TPept_cat_dom"/>
</dbReference>
<comment type="caution">
    <text evidence="11">The sequence shown here is derived from an EMBL/GenBank/DDBJ whole genome shotgun (WGS) entry which is preliminary data.</text>
</comment>
<evidence type="ECO:0000256" key="1">
    <source>
        <dbReference type="ARBA" id="ARBA00004752"/>
    </source>
</evidence>
<dbReference type="SUPFAM" id="SSF141523">
    <property type="entry name" value="L,D-transpeptidase catalytic domain-like"/>
    <property type="match status" value="1"/>
</dbReference>
<accession>A0ABR9S203</accession>
<proteinExistence type="inferred from homology"/>
<keyword evidence="4" id="KW-0808">Transferase</keyword>
<keyword evidence="3" id="KW-0328">Glycosyltransferase</keyword>
<evidence type="ECO:0000259" key="10">
    <source>
        <dbReference type="PROSITE" id="PS52029"/>
    </source>
</evidence>
<evidence type="ECO:0000313" key="12">
    <source>
        <dbReference type="Proteomes" id="UP000806285"/>
    </source>
</evidence>
<dbReference type="Pfam" id="PF03734">
    <property type="entry name" value="YkuD"/>
    <property type="match status" value="1"/>
</dbReference>
<dbReference type="Gene3D" id="2.40.440.10">
    <property type="entry name" value="L,D-transpeptidase catalytic domain-like"/>
    <property type="match status" value="1"/>
</dbReference>
<dbReference type="CDD" id="cd16913">
    <property type="entry name" value="YkuD_like"/>
    <property type="match status" value="1"/>
</dbReference>
<evidence type="ECO:0000313" key="11">
    <source>
        <dbReference type="EMBL" id="MBE7367539.1"/>
    </source>
</evidence>
<feature type="domain" description="L,D-TPase catalytic" evidence="10">
    <location>
        <begin position="13"/>
        <end position="169"/>
    </location>
</feature>
<keyword evidence="7 9" id="KW-0573">Peptidoglycan synthesis</keyword>
<feature type="active site" description="Nucleophile" evidence="9">
    <location>
        <position position="145"/>
    </location>
</feature>
<comment type="similarity">
    <text evidence="2">Belongs to the YkuD family.</text>
</comment>
<evidence type="ECO:0000256" key="5">
    <source>
        <dbReference type="ARBA" id="ARBA00022801"/>
    </source>
</evidence>
<dbReference type="InterPro" id="IPR038063">
    <property type="entry name" value="Transpep_catalytic_dom"/>
</dbReference>
<evidence type="ECO:0000256" key="3">
    <source>
        <dbReference type="ARBA" id="ARBA00022676"/>
    </source>
</evidence>
<gene>
    <name evidence="11" type="ORF">IM787_08180</name>
</gene>
<keyword evidence="6 9" id="KW-0133">Cell shape</keyword>
<sequence length="169" mass="18552">MRLQTLPLPATLPRIDVDVRAQQLRLALPDGTVLRYPVSTAANGTGCRQGSYCTPTGRHRVRLKIGEGCVPGTVFHGRRATGEVFGPELAQRFPARDWILTRILWLEGLEPGHNRGGSVDSLRRYVYIHGTADEHLIGQPASHGCIRMRGDDLVALFDRVPAGTPVRIA</sequence>
<evidence type="ECO:0000256" key="6">
    <source>
        <dbReference type="ARBA" id="ARBA00022960"/>
    </source>
</evidence>
<dbReference type="PANTHER" id="PTHR30582:SF24">
    <property type="entry name" value="L,D-TRANSPEPTIDASE ERFK_SRFK-RELATED"/>
    <property type="match status" value="1"/>
</dbReference>
<evidence type="ECO:0000256" key="7">
    <source>
        <dbReference type="ARBA" id="ARBA00022984"/>
    </source>
</evidence>
<reference evidence="11 12" key="1">
    <citation type="submission" date="2020-10" db="EMBL/GenBank/DDBJ databases">
        <title>Ramlibacter sp. HM2 16S ribosomal RNA gene Genome sequencing and assembly.</title>
        <authorList>
            <person name="Kang M."/>
        </authorList>
    </citation>
    <scope>NUCLEOTIDE SEQUENCE [LARGE SCALE GENOMIC DNA]</scope>
    <source>
        <strain evidence="11 12">HM2</strain>
    </source>
</reference>